<dbReference type="AlphaFoldDB" id="A0A544W5T1"/>
<evidence type="ECO:0000256" key="5">
    <source>
        <dbReference type="SAM" id="Phobius"/>
    </source>
</evidence>
<evidence type="ECO:0000313" key="7">
    <source>
        <dbReference type="EMBL" id="TQR87575.1"/>
    </source>
</evidence>
<proteinExistence type="predicted"/>
<comment type="subcellular location">
    <subcellularLocation>
        <location evidence="1">Membrane</location>
        <topology evidence="1">Multi-pass membrane protein</topology>
    </subcellularLocation>
</comment>
<accession>A0A544W5T1</accession>
<feature type="transmembrane region" description="Helical" evidence="5">
    <location>
        <begin position="138"/>
        <end position="154"/>
    </location>
</feature>
<name>A0A544W5T1_9MYCO</name>
<dbReference type="InterPro" id="IPR051533">
    <property type="entry name" value="WaaL-like"/>
</dbReference>
<feature type="transmembrane region" description="Helical" evidence="5">
    <location>
        <begin position="12"/>
        <end position="32"/>
    </location>
</feature>
<feature type="transmembrane region" description="Helical" evidence="5">
    <location>
        <begin position="408"/>
        <end position="425"/>
    </location>
</feature>
<reference evidence="7 8" key="1">
    <citation type="submission" date="2018-10" db="EMBL/GenBank/DDBJ databases">
        <title>Draft genome of Mycobacterium hodleri strain B.</title>
        <authorList>
            <person name="Amande T.J."/>
            <person name="Mcgenity T.J."/>
        </authorList>
    </citation>
    <scope>NUCLEOTIDE SEQUENCE [LARGE SCALE GENOMIC DNA]</scope>
    <source>
        <strain evidence="7 8">B</strain>
    </source>
</reference>
<feature type="domain" description="O-antigen ligase-related" evidence="6">
    <location>
        <begin position="253"/>
        <end position="365"/>
    </location>
</feature>
<dbReference type="Pfam" id="PF04932">
    <property type="entry name" value="Wzy_C"/>
    <property type="match status" value="1"/>
</dbReference>
<organism evidence="7 8">
    <name type="scientific">Mycolicibacterium hodleri</name>
    <dbReference type="NCBI Taxonomy" id="49897"/>
    <lineage>
        <taxon>Bacteria</taxon>
        <taxon>Bacillati</taxon>
        <taxon>Actinomycetota</taxon>
        <taxon>Actinomycetes</taxon>
        <taxon>Mycobacteriales</taxon>
        <taxon>Mycobacteriaceae</taxon>
        <taxon>Mycolicibacterium</taxon>
    </lineage>
</organism>
<keyword evidence="2 5" id="KW-0812">Transmembrane</keyword>
<feature type="transmembrane region" description="Helical" evidence="5">
    <location>
        <begin position="431"/>
        <end position="449"/>
    </location>
</feature>
<protein>
    <submittedName>
        <fullName evidence="7">O-antigen ligase domain-containing protein</fullName>
    </submittedName>
</protein>
<keyword evidence="4 5" id="KW-0472">Membrane</keyword>
<evidence type="ECO:0000313" key="8">
    <source>
        <dbReference type="Proteomes" id="UP000315759"/>
    </source>
</evidence>
<feature type="transmembrane region" description="Helical" evidence="5">
    <location>
        <begin position="229"/>
        <end position="248"/>
    </location>
</feature>
<comment type="caution">
    <text evidence="7">The sequence shown here is derived from an EMBL/GenBank/DDBJ whole genome shotgun (WGS) entry which is preliminary data.</text>
</comment>
<evidence type="ECO:0000259" key="6">
    <source>
        <dbReference type="Pfam" id="PF04932"/>
    </source>
</evidence>
<keyword evidence="8" id="KW-1185">Reference proteome</keyword>
<dbReference type="PANTHER" id="PTHR37422">
    <property type="entry name" value="TEICHURONIC ACID BIOSYNTHESIS PROTEIN TUAE"/>
    <property type="match status" value="1"/>
</dbReference>
<evidence type="ECO:0000256" key="1">
    <source>
        <dbReference type="ARBA" id="ARBA00004141"/>
    </source>
</evidence>
<dbReference type="GO" id="GO:0016874">
    <property type="term" value="F:ligase activity"/>
    <property type="evidence" value="ECO:0007669"/>
    <property type="project" value="UniProtKB-KW"/>
</dbReference>
<evidence type="ECO:0000256" key="4">
    <source>
        <dbReference type="ARBA" id="ARBA00023136"/>
    </source>
</evidence>
<dbReference type="EMBL" id="VIFX01000005">
    <property type="protein sequence ID" value="TQR87575.1"/>
    <property type="molecule type" value="Genomic_DNA"/>
</dbReference>
<keyword evidence="3 5" id="KW-1133">Transmembrane helix</keyword>
<gene>
    <name evidence="7" type="ORF">D8S82_05075</name>
</gene>
<feature type="transmembrane region" description="Helical" evidence="5">
    <location>
        <begin position="83"/>
        <end position="100"/>
    </location>
</feature>
<sequence>MVIVNPSRETIRNITVSVLIVAVTLAVVWVAISFGKLSFIGIVGLVGLLIGAYIGVRHPLWLFYGLAAIMAGLQFGRIPGISLPIYLPLAFGAVVASYFHPRLARSMHPLEFAWIALIVTSGLTMAINAHGFVDYSLYIRWLIASMVLLALVQLPRENLKRFGQVFTVVAAGNGLFGLYMVAFDQNNTALRIFQPFGYLPEAITPIYAQGADGVTGTIRLGGTWVNANTAGLNLALALGLAILLFAGWRRTVLILVLTAALLLTLSRASIFSVAVGVILVLVFGAMRTRDRAATIGLGLLVAAGALLAPAVRDRLTSAFAGRDVGSLARADALRVFPSQMAHHWQFGWGWGRPEFIDPEYSYLFNLASNAPLTTLYRGGFLPFLAFVAVMVISIAMSYRALRSNSLPLAMYGGILIGVTVVQFNLDHNVADVPQNVLLWSMLLAFALYVDDARKDAAATEHPLGKSPATPELLPR</sequence>
<evidence type="ECO:0000256" key="3">
    <source>
        <dbReference type="ARBA" id="ARBA00022989"/>
    </source>
</evidence>
<dbReference type="PANTHER" id="PTHR37422:SF13">
    <property type="entry name" value="LIPOPOLYSACCHARIDE BIOSYNTHESIS PROTEIN PA4999-RELATED"/>
    <property type="match status" value="1"/>
</dbReference>
<keyword evidence="7" id="KW-0436">Ligase</keyword>
<evidence type="ECO:0000256" key="2">
    <source>
        <dbReference type="ARBA" id="ARBA00022692"/>
    </source>
</evidence>
<feature type="transmembrane region" description="Helical" evidence="5">
    <location>
        <begin position="380"/>
        <end position="401"/>
    </location>
</feature>
<feature type="transmembrane region" description="Helical" evidence="5">
    <location>
        <begin position="112"/>
        <end position="132"/>
    </location>
</feature>
<dbReference type="InterPro" id="IPR007016">
    <property type="entry name" value="O-antigen_ligase-rel_domated"/>
</dbReference>
<feature type="transmembrane region" description="Helical" evidence="5">
    <location>
        <begin position="292"/>
        <end position="311"/>
    </location>
</feature>
<dbReference type="Proteomes" id="UP000315759">
    <property type="component" value="Unassembled WGS sequence"/>
</dbReference>
<feature type="transmembrane region" description="Helical" evidence="5">
    <location>
        <begin position="254"/>
        <end position="285"/>
    </location>
</feature>
<feature type="transmembrane region" description="Helical" evidence="5">
    <location>
        <begin position="38"/>
        <end position="56"/>
    </location>
</feature>
<dbReference type="RefSeq" id="WP_142551034.1">
    <property type="nucleotide sequence ID" value="NZ_VIFX01000005.1"/>
</dbReference>